<dbReference type="RefSeq" id="XP_045148294.1">
    <property type="nucleotide sequence ID" value="XM_045292359.1"/>
</dbReference>
<dbReference type="Proteomes" id="UP000694863">
    <property type="component" value="Unplaced"/>
</dbReference>
<organism evidence="1 2">
    <name type="scientific">Echinops telfairi</name>
    <name type="common">Lesser hedgehog tenrec</name>
    <dbReference type="NCBI Taxonomy" id="9371"/>
    <lineage>
        <taxon>Eukaryota</taxon>
        <taxon>Metazoa</taxon>
        <taxon>Chordata</taxon>
        <taxon>Craniata</taxon>
        <taxon>Vertebrata</taxon>
        <taxon>Euteleostomi</taxon>
        <taxon>Mammalia</taxon>
        <taxon>Eutheria</taxon>
        <taxon>Afrotheria</taxon>
        <taxon>Tenrecidae</taxon>
        <taxon>Tenrecinae</taxon>
        <taxon>Echinops</taxon>
    </lineage>
</organism>
<keyword evidence="1" id="KW-1185">Reference proteome</keyword>
<evidence type="ECO:0000313" key="2">
    <source>
        <dbReference type="RefSeq" id="XP_045148294.1"/>
    </source>
</evidence>
<accession>A0AC55D973</accession>
<protein>
    <submittedName>
        <fullName evidence="2">Zinc finger protein 580-like isoform X1</fullName>
    </submittedName>
</protein>
<gene>
    <name evidence="2" type="primary">LOC101656437</name>
</gene>
<sequence length="197" mass="21939">MSEPSPELVPAATSGPESLLCRATSQVMLLPPRPSTLRPSPEATDPPPTLRASPETMEPPPTSSSPPHYYLLIDTQGVPYKYTAHRKEGRRPLAEEPAPDGGQEEEAEARSCPCPECGRVCSSPMQLQRHLLTHSMVRPFTCDTCDRAFKRSSDLARHRRMAHNTVRRTGTDRPYVCPYCPRRFQDTATLAEHVPTH</sequence>
<name>A0AC55D973_ECHTE</name>
<evidence type="ECO:0000313" key="1">
    <source>
        <dbReference type="Proteomes" id="UP000694863"/>
    </source>
</evidence>
<reference evidence="2" key="1">
    <citation type="submission" date="2025-08" db="UniProtKB">
        <authorList>
            <consortium name="RefSeq"/>
        </authorList>
    </citation>
    <scope>IDENTIFICATION</scope>
</reference>
<proteinExistence type="predicted"/>